<evidence type="ECO:0000256" key="2">
    <source>
        <dbReference type="ARBA" id="ARBA00008848"/>
    </source>
</evidence>
<comment type="subcellular location">
    <subcellularLocation>
        <location evidence="1">Cytoplasm</location>
    </subcellularLocation>
</comment>
<dbReference type="Pfam" id="PF07986">
    <property type="entry name" value="TBCC"/>
    <property type="match status" value="1"/>
</dbReference>
<dbReference type="PANTHER" id="PTHR15139">
    <property type="entry name" value="TUBULIN FOLDING COFACTOR C"/>
    <property type="match status" value="1"/>
</dbReference>
<gene>
    <name evidence="8" type="ORF">PHYBLDRAFT_181834</name>
</gene>
<evidence type="ECO:0000256" key="1">
    <source>
        <dbReference type="ARBA" id="ARBA00004496"/>
    </source>
</evidence>
<dbReference type="InterPro" id="IPR012945">
    <property type="entry name" value="Tubulin-bd_cofactor_C_dom"/>
</dbReference>
<dbReference type="InParanoid" id="A0A162X4C5"/>
<evidence type="ECO:0000313" key="9">
    <source>
        <dbReference type="Proteomes" id="UP000077315"/>
    </source>
</evidence>
<evidence type="ECO:0000259" key="7">
    <source>
        <dbReference type="PROSITE" id="PS51329"/>
    </source>
</evidence>
<dbReference type="PROSITE" id="PS51329">
    <property type="entry name" value="C_CAP_COFACTOR_C"/>
    <property type="match status" value="1"/>
</dbReference>
<dbReference type="EMBL" id="KV440983">
    <property type="protein sequence ID" value="OAD72455.1"/>
    <property type="molecule type" value="Genomic_DNA"/>
</dbReference>
<evidence type="ECO:0000256" key="5">
    <source>
        <dbReference type="ARBA" id="ARBA00026055"/>
    </source>
</evidence>
<dbReference type="STRING" id="763407.A0A162X4C5"/>
<organism evidence="8 9">
    <name type="scientific">Phycomyces blakesleeanus (strain ATCC 8743b / DSM 1359 / FGSC 10004 / NBRC 33097 / NRRL 1555)</name>
    <dbReference type="NCBI Taxonomy" id="763407"/>
    <lineage>
        <taxon>Eukaryota</taxon>
        <taxon>Fungi</taxon>
        <taxon>Fungi incertae sedis</taxon>
        <taxon>Mucoromycota</taxon>
        <taxon>Mucoromycotina</taxon>
        <taxon>Mucoromycetes</taxon>
        <taxon>Mucorales</taxon>
        <taxon>Phycomycetaceae</taxon>
        <taxon>Phycomyces</taxon>
    </lineage>
</organism>
<dbReference type="Gene3D" id="1.20.58.1250">
    <property type="entry name" value="Tubulin Binding Cofactor C, N-terminal domain"/>
    <property type="match status" value="1"/>
</dbReference>
<dbReference type="InterPro" id="IPR031925">
    <property type="entry name" value="TBCC_N"/>
</dbReference>
<dbReference type="Gene3D" id="2.160.20.70">
    <property type="match status" value="1"/>
</dbReference>
<reference evidence="9" key="1">
    <citation type="submission" date="2015-06" db="EMBL/GenBank/DDBJ databases">
        <title>Expansion of signal transduction pathways in fungi by whole-genome duplication.</title>
        <authorList>
            <consortium name="DOE Joint Genome Institute"/>
            <person name="Corrochano L.M."/>
            <person name="Kuo A."/>
            <person name="Marcet-Houben M."/>
            <person name="Polaino S."/>
            <person name="Salamov A."/>
            <person name="Villalobos J.M."/>
            <person name="Alvarez M.I."/>
            <person name="Avalos J."/>
            <person name="Benito E.P."/>
            <person name="Benoit I."/>
            <person name="Burger G."/>
            <person name="Camino L.P."/>
            <person name="Canovas D."/>
            <person name="Cerda-Olmedo E."/>
            <person name="Cheng J.-F."/>
            <person name="Dominguez A."/>
            <person name="Elias M."/>
            <person name="Eslava A.P."/>
            <person name="Glaser F."/>
            <person name="Grimwood J."/>
            <person name="Gutierrez G."/>
            <person name="Heitman J."/>
            <person name="Henrissat B."/>
            <person name="Iturriaga E.A."/>
            <person name="Lang B.F."/>
            <person name="Lavin J.L."/>
            <person name="Lee S."/>
            <person name="Li W."/>
            <person name="Lindquist E."/>
            <person name="Lopez-Garcia S."/>
            <person name="Luque E.M."/>
            <person name="Marcos A.T."/>
            <person name="Martin J."/>
            <person name="McCluskey K."/>
            <person name="Medina H.R."/>
            <person name="Miralles-Duran A."/>
            <person name="Miyazaki A."/>
            <person name="Munoz-Torres E."/>
            <person name="Oguiza J.A."/>
            <person name="Ohm R."/>
            <person name="Olmedo M."/>
            <person name="Orejas M."/>
            <person name="Ortiz-Castellanos L."/>
            <person name="Pisabarro A.G."/>
            <person name="Rodriguez-Romero J."/>
            <person name="Ruiz-Herrera J."/>
            <person name="Ruiz-Vazquez R."/>
            <person name="Sanz C."/>
            <person name="Schackwitz W."/>
            <person name="Schmutz J."/>
            <person name="Shahriari M."/>
            <person name="Shelest E."/>
            <person name="Silva-Franco F."/>
            <person name="Soanes D."/>
            <person name="Syed K."/>
            <person name="Tagua V.G."/>
            <person name="Talbot N.J."/>
            <person name="Thon M."/>
            <person name="De vries R.P."/>
            <person name="Wiebenga A."/>
            <person name="Yadav J.S."/>
            <person name="Braun E.L."/>
            <person name="Baker S."/>
            <person name="Garre V."/>
            <person name="Horwitz B."/>
            <person name="Torres-Martinez S."/>
            <person name="Idnurm A."/>
            <person name="Herrera-Estrella A."/>
            <person name="Gabaldon T."/>
            <person name="Grigoriev I.V."/>
        </authorList>
    </citation>
    <scope>NUCLEOTIDE SEQUENCE [LARGE SCALE GENOMIC DNA]</scope>
    <source>
        <strain evidence="9">NRRL 1555(-)</strain>
    </source>
</reference>
<evidence type="ECO:0000313" key="8">
    <source>
        <dbReference type="EMBL" id="OAD72455.1"/>
    </source>
</evidence>
<dbReference type="Proteomes" id="UP000077315">
    <property type="component" value="Unassembled WGS sequence"/>
</dbReference>
<dbReference type="GeneID" id="28999432"/>
<evidence type="ECO:0000256" key="6">
    <source>
        <dbReference type="SAM" id="MobiDB-lite"/>
    </source>
</evidence>
<dbReference type="FunCoup" id="A0A162X4C5">
    <property type="interactions" value="381"/>
</dbReference>
<dbReference type="AlphaFoldDB" id="A0A162X4C5"/>
<dbReference type="OrthoDB" id="194775at2759"/>
<feature type="region of interest" description="Disordered" evidence="6">
    <location>
        <begin position="92"/>
        <end position="123"/>
    </location>
</feature>
<dbReference type="GO" id="GO:0007023">
    <property type="term" value="P:post-chaperonin tubulin folding pathway"/>
    <property type="evidence" value="ECO:0007669"/>
    <property type="project" value="InterPro"/>
</dbReference>
<feature type="domain" description="C-CAP/cofactor C-like" evidence="7">
    <location>
        <begin position="131"/>
        <end position="275"/>
    </location>
</feature>
<feature type="compositionally biased region" description="Low complexity" evidence="6">
    <location>
        <begin position="108"/>
        <end position="123"/>
    </location>
</feature>
<keyword evidence="3" id="KW-0963">Cytoplasm</keyword>
<accession>A0A162X4C5</accession>
<keyword evidence="4" id="KW-0007">Acetylation</keyword>
<comment type="subunit">
    <text evidence="5">Supercomplex made of cofactors A to E. Cofactors A and D function by capturing and stabilizing tubulin in a quasi-native conformation. Cofactor E binds to the cofactor D-tubulin complex; interaction with cofactor C then causes the release of tubulin polypeptides that are committed to the native state.</text>
</comment>
<dbReference type="Pfam" id="PF16752">
    <property type="entry name" value="TBCC_N"/>
    <property type="match status" value="1"/>
</dbReference>
<dbReference type="PANTHER" id="PTHR15139:SF0">
    <property type="entry name" value="TUBULIN-SPECIFIC CHAPERONE C"/>
    <property type="match status" value="1"/>
</dbReference>
<dbReference type="RefSeq" id="XP_018290495.1">
    <property type="nucleotide sequence ID" value="XM_018438526.1"/>
</dbReference>
<dbReference type="InterPro" id="IPR038397">
    <property type="entry name" value="TBCC_N_sf"/>
</dbReference>
<dbReference type="InterPro" id="IPR017901">
    <property type="entry name" value="C-CAP_CF_C-like"/>
</dbReference>
<dbReference type="GO" id="GO:0015631">
    <property type="term" value="F:tubulin binding"/>
    <property type="evidence" value="ECO:0007669"/>
    <property type="project" value="InterPro"/>
</dbReference>
<dbReference type="GO" id="GO:0005737">
    <property type="term" value="C:cytoplasm"/>
    <property type="evidence" value="ECO:0007669"/>
    <property type="project" value="UniProtKB-SubCell"/>
</dbReference>
<dbReference type="InterPro" id="IPR027684">
    <property type="entry name" value="TBCC"/>
</dbReference>
<comment type="similarity">
    <text evidence="2">Belongs to the TBCC family.</text>
</comment>
<dbReference type="VEuPathDB" id="FungiDB:PHYBLDRAFT_181834"/>
<name>A0A162X4C5_PHYB8</name>
<protein>
    <recommendedName>
        <fullName evidence="7">C-CAP/cofactor C-like domain-containing protein</fullName>
    </recommendedName>
</protein>
<evidence type="ECO:0000256" key="4">
    <source>
        <dbReference type="ARBA" id="ARBA00022990"/>
    </source>
</evidence>
<evidence type="ECO:0000256" key="3">
    <source>
        <dbReference type="ARBA" id="ARBA00022490"/>
    </source>
</evidence>
<feature type="compositionally biased region" description="Basic residues" evidence="6">
    <location>
        <begin position="98"/>
        <end position="107"/>
    </location>
</feature>
<keyword evidence="9" id="KW-1185">Reference proteome</keyword>
<dbReference type="InterPro" id="IPR016098">
    <property type="entry name" value="CAP/MinC_C"/>
</dbReference>
<dbReference type="GO" id="GO:0007021">
    <property type="term" value="P:tubulin complex assembly"/>
    <property type="evidence" value="ECO:0007669"/>
    <property type="project" value="TreeGrafter"/>
</dbReference>
<sequence>MSNSVDSSTDASLKFWNEFKLERQGIADQLERSKTIPTSQLPEHFNNILQTINRLEKELTKATEYIPPYDERQYSMQIRSLVQDLETERTNLTPKPKFSFKSRKTKAKTPTTTPTTTDTPTTDTVAVKHEPGWVEDETMLRFSDISNQWLTLEDSRPPGKQSVDVSLSNLHRCVVSLLDDTIRVSALHVKNVTECVILCGSIEGSVLLYGFSRSVMAIDCHQFRMHDAVNVDILLCVSSRPIIEDCDQVRVGPLKNNEKKEPFVNYFDQMEDFNWLRKQASPHWRVLTEDEATKLNTSVVDDLEKLTSLPQKEHLDAFLEFIPKP</sequence>
<proteinExistence type="inferred from homology"/>